<sequence>MRGTSAVPRGASMSNRNVLSHLTFTKRVAKRAQYEALECSLTTRGVLVRNTSHAKPADHEYLVTVRNGIPISCECPVDDRYDGACKHRVGVAIRTPLLQAATDHSLVADGGTQIENNPETHTDNSDSDQPADCDCDGLGGFPCWPCVRSGRRDLLEE</sequence>
<accession>A0A1N7DEN6</accession>
<feature type="region of interest" description="Disordered" evidence="2">
    <location>
        <begin position="109"/>
        <end position="129"/>
    </location>
</feature>
<protein>
    <submittedName>
        <fullName evidence="4">SWIM zinc finger</fullName>
    </submittedName>
</protein>
<dbReference type="AlphaFoldDB" id="A0A1N7DEN6"/>
<reference evidence="5" key="1">
    <citation type="submission" date="2017-01" db="EMBL/GenBank/DDBJ databases">
        <authorList>
            <person name="Varghese N."/>
            <person name="Submissions S."/>
        </authorList>
    </citation>
    <scope>NUCLEOTIDE SEQUENCE [LARGE SCALE GENOMIC DNA]</scope>
    <source>
        <strain evidence="5">CGMCC 1.7737</strain>
    </source>
</reference>
<keyword evidence="1" id="KW-0862">Zinc</keyword>
<keyword evidence="1" id="KW-0479">Metal-binding</keyword>
<dbReference type="EMBL" id="FTNO01000004">
    <property type="protein sequence ID" value="SIR74217.1"/>
    <property type="molecule type" value="Genomic_DNA"/>
</dbReference>
<keyword evidence="1" id="KW-0863">Zinc-finger</keyword>
<name>A0A1N7DEN6_9EURY</name>
<gene>
    <name evidence="4" type="ORF">SAMN05421858_3556</name>
</gene>
<evidence type="ECO:0000259" key="3">
    <source>
        <dbReference type="PROSITE" id="PS50966"/>
    </source>
</evidence>
<feature type="domain" description="SWIM-type" evidence="3">
    <location>
        <begin position="61"/>
        <end position="96"/>
    </location>
</feature>
<proteinExistence type="predicted"/>
<dbReference type="Proteomes" id="UP000186914">
    <property type="component" value="Unassembled WGS sequence"/>
</dbReference>
<organism evidence="4 5">
    <name type="scientific">Haladaptatus litoreus</name>
    <dbReference type="NCBI Taxonomy" id="553468"/>
    <lineage>
        <taxon>Archaea</taxon>
        <taxon>Methanobacteriati</taxon>
        <taxon>Methanobacteriota</taxon>
        <taxon>Stenosarchaea group</taxon>
        <taxon>Halobacteria</taxon>
        <taxon>Halobacteriales</taxon>
        <taxon>Haladaptataceae</taxon>
        <taxon>Haladaptatus</taxon>
    </lineage>
</organism>
<evidence type="ECO:0000256" key="2">
    <source>
        <dbReference type="SAM" id="MobiDB-lite"/>
    </source>
</evidence>
<evidence type="ECO:0000313" key="5">
    <source>
        <dbReference type="Proteomes" id="UP000186914"/>
    </source>
</evidence>
<dbReference type="Pfam" id="PF04434">
    <property type="entry name" value="SWIM"/>
    <property type="match status" value="2"/>
</dbReference>
<evidence type="ECO:0000256" key="1">
    <source>
        <dbReference type="PROSITE-ProRule" id="PRU00325"/>
    </source>
</evidence>
<dbReference type="GO" id="GO:0008270">
    <property type="term" value="F:zinc ion binding"/>
    <property type="evidence" value="ECO:0007669"/>
    <property type="project" value="UniProtKB-KW"/>
</dbReference>
<dbReference type="PROSITE" id="PS50966">
    <property type="entry name" value="ZF_SWIM"/>
    <property type="match status" value="1"/>
</dbReference>
<dbReference type="InterPro" id="IPR007527">
    <property type="entry name" value="Znf_SWIM"/>
</dbReference>
<evidence type="ECO:0000313" key="4">
    <source>
        <dbReference type="EMBL" id="SIR74217.1"/>
    </source>
</evidence>
<keyword evidence="5" id="KW-1185">Reference proteome</keyword>